<feature type="non-terminal residue" evidence="1">
    <location>
        <position position="1"/>
    </location>
</feature>
<evidence type="ECO:0008006" key="3">
    <source>
        <dbReference type="Google" id="ProtNLM"/>
    </source>
</evidence>
<dbReference type="PANTHER" id="PTHR10426">
    <property type="entry name" value="STRICTOSIDINE SYNTHASE-RELATED"/>
    <property type="match status" value="1"/>
</dbReference>
<gene>
    <name evidence="1" type="ORF">Agub_g9811</name>
</gene>
<dbReference type="InterPro" id="IPR011042">
    <property type="entry name" value="6-blade_b-propeller_TolB-like"/>
</dbReference>
<organism evidence="1 2">
    <name type="scientific">Astrephomene gubernaculifera</name>
    <dbReference type="NCBI Taxonomy" id="47775"/>
    <lineage>
        <taxon>Eukaryota</taxon>
        <taxon>Viridiplantae</taxon>
        <taxon>Chlorophyta</taxon>
        <taxon>core chlorophytes</taxon>
        <taxon>Chlorophyceae</taxon>
        <taxon>CS clade</taxon>
        <taxon>Chlamydomonadales</taxon>
        <taxon>Astrephomenaceae</taxon>
        <taxon>Astrephomene</taxon>
    </lineage>
</organism>
<reference evidence="1 2" key="1">
    <citation type="journal article" date="2021" name="Sci. Rep.">
        <title>Genome sequencing of the multicellular alga Astrephomene provides insights into convergent evolution of germ-soma differentiation.</title>
        <authorList>
            <person name="Yamashita S."/>
            <person name="Yamamoto K."/>
            <person name="Matsuzaki R."/>
            <person name="Suzuki S."/>
            <person name="Yamaguchi H."/>
            <person name="Hirooka S."/>
            <person name="Minakuchi Y."/>
            <person name="Miyagishima S."/>
            <person name="Kawachi M."/>
            <person name="Toyoda A."/>
            <person name="Nozaki H."/>
        </authorList>
    </citation>
    <scope>NUCLEOTIDE SEQUENCE [LARGE SCALE GENOMIC DNA]</scope>
    <source>
        <strain evidence="1 2">NIES-4017</strain>
    </source>
</reference>
<name>A0AAD3DVP5_9CHLO</name>
<dbReference type="GO" id="GO:0012505">
    <property type="term" value="C:endomembrane system"/>
    <property type="evidence" value="ECO:0007669"/>
    <property type="project" value="TreeGrafter"/>
</dbReference>
<dbReference type="Gene3D" id="2.120.10.30">
    <property type="entry name" value="TolB, C-terminal domain"/>
    <property type="match status" value="1"/>
</dbReference>
<protein>
    <recommendedName>
        <fullName evidence="3">Strictosidine synthase</fullName>
    </recommendedName>
</protein>
<dbReference type="EMBL" id="BMAR01000021">
    <property type="protein sequence ID" value="GFR47987.1"/>
    <property type="molecule type" value="Genomic_DNA"/>
</dbReference>
<dbReference type="PANTHER" id="PTHR10426:SF88">
    <property type="entry name" value="ADIPOCYTE PLASMA MEMBRANE-ASSOCIATED PROTEIN HEMOMUCIN-RELATED"/>
    <property type="match status" value="1"/>
</dbReference>
<keyword evidence="2" id="KW-1185">Reference proteome</keyword>
<accession>A0AAD3DVP5</accession>
<dbReference type="SUPFAM" id="SSF63829">
    <property type="entry name" value="Calcium-dependent phosphotriesterase"/>
    <property type="match status" value="1"/>
</dbReference>
<proteinExistence type="predicted"/>
<dbReference type="GO" id="GO:0016787">
    <property type="term" value="F:hydrolase activity"/>
    <property type="evidence" value="ECO:0007669"/>
    <property type="project" value="TreeGrafter"/>
</dbReference>
<comment type="caution">
    <text evidence="1">The sequence shown here is derived from an EMBL/GenBank/DDBJ whole genome shotgun (WGS) entry which is preliminary data.</text>
</comment>
<dbReference type="Proteomes" id="UP001054857">
    <property type="component" value="Unassembled WGS sequence"/>
</dbReference>
<evidence type="ECO:0000313" key="2">
    <source>
        <dbReference type="Proteomes" id="UP001054857"/>
    </source>
</evidence>
<evidence type="ECO:0000313" key="1">
    <source>
        <dbReference type="EMBL" id="GFR47987.1"/>
    </source>
</evidence>
<sequence>LGPDESWVAVVETSRLRVLRHWLKGPQAGTTDVLIDRLPGFPDGISRASDGNLWVALVAPVTALPKLLKYKALRVLLAYLPAWARPPIKSWGAVLKVSPTGQPLQLLMDPDGSTVAHVSSVNEHNGRLYFGNVKDNYVSYMDLKDVPPLDKQ</sequence>
<dbReference type="AlphaFoldDB" id="A0AAD3DVP5"/>